<dbReference type="AlphaFoldDB" id="A0A7J7INP2"/>
<keyword evidence="4" id="KW-1185">Reference proteome</keyword>
<accession>A0A7J7INP2</accession>
<gene>
    <name evidence="3" type="ORF">F1559_000166</name>
</gene>
<dbReference type="InterPro" id="IPR000061">
    <property type="entry name" value="Surp"/>
</dbReference>
<feature type="region of interest" description="Disordered" evidence="1">
    <location>
        <begin position="73"/>
        <end position="97"/>
    </location>
</feature>
<dbReference type="Gene3D" id="1.10.10.790">
    <property type="entry name" value="Surp module"/>
    <property type="match status" value="1"/>
</dbReference>
<proteinExistence type="predicted"/>
<feature type="compositionally biased region" description="Polar residues" evidence="1">
    <location>
        <begin position="88"/>
        <end position="97"/>
    </location>
</feature>
<dbReference type="SUPFAM" id="SSF109905">
    <property type="entry name" value="Surp module (SWAP domain)"/>
    <property type="match status" value="1"/>
</dbReference>
<dbReference type="EMBL" id="VWRR01000003">
    <property type="protein sequence ID" value="KAF6004330.1"/>
    <property type="molecule type" value="Genomic_DNA"/>
</dbReference>
<reference evidence="3 4" key="1">
    <citation type="journal article" date="2020" name="J. Phycol.">
        <title>Comparative genome analysis reveals Cyanidiococcus gen. nov., a new extremophilic red algal genus sister to Cyanidioschyzon (Cyanidioschyzonaceae, Rhodophyta).</title>
        <authorList>
            <person name="Liu S.-L."/>
            <person name="Chiang Y.-R."/>
            <person name="Yoon H.S."/>
            <person name="Fu H.-Y."/>
        </authorList>
    </citation>
    <scope>NUCLEOTIDE SEQUENCE [LARGE SCALE GENOMIC DNA]</scope>
    <source>
        <strain evidence="3 4">THAL066</strain>
    </source>
</reference>
<dbReference type="Proteomes" id="UP000530660">
    <property type="component" value="Unassembled WGS sequence"/>
</dbReference>
<sequence>MGLGVECMSPNDTGPPPEVQALISKTAEFVRQHPSTDVEQRILARDPKRFAFLQEDHAWHPHYKRALLGVPSGAEEQKTHPGGVAAPPSSNESQSATVQVDACSFERYIGYKDFFPALRSASKTALFGGCPSEWQSRRHQLHSAPTALELEMMRSAAVYAVLQENASKHALLDSKLQVAGSNSSPNRADLYGHKPGLSHECLSGRDTALELTKLLEDEPRLLSFLLPQHAYHPIFCGFLDASREIMMAGTEGHASNALRKLLSVYEENEWAVFSDALHLVRSRIGATSGHREDCPIICPNGTGVRTRSITTSRKDRFYSSERSFTSHR</sequence>
<dbReference type="GO" id="GO:0003723">
    <property type="term" value="F:RNA binding"/>
    <property type="evidence" value="ECO:0007669"/>
    <property type="project" value="InterPro"/>
</dbReference>
<dbReference type="PROSITE" id="PS50128">
    <property type="entry name" value="SURP"/>
    <property type="match status" value="1"/>
</dbReference>
<evidence type="ECO:0000313" key="4">
    <source>
        <dbReference type="Proteomes" id="UP000530660"/>
    </source>
</evidence>
<dbReference type="OrthoDB" id="447637at2759"/>
<organism evidence="3 4">
    <name type="scientific">Cyanidiococcus yangmingshanensis</name>
    <dbReference type="NCBI Taxonomy" id="2690220"/>
    <lineage>
        <taxon>Eukaryota</taxon>
        <taxon>Rhodophyta</taxon>
        <taxon>Bangiophyceae</taxon>
        <taxon>Cyanidiales</taxon>
        <taxon>Cyanidiaceae</taxon>
        <taxon>Cyanidiococcus</taxon>
    </lineage>
</organism>
<dbReference type="Pfam" id="PF01805">
    <property type="entry name" value="Surp"/>
    <property type="match status" value="1"/>
</dbReference>
<comment type="caution">
    <text evidence="3">The sequence shown here is derived from an EMBL/GenBank/DDBJ whole genome shotgun (WGS) entry which is preliminary data.</text>
</comment>
<evidence type="ECO:0000259" key="2">
    <source>
        <dbReference type="PROSITE" id="PS50128"/>
    </source>
</evidence>
<name>A0A7J7INP2_9RHOD</name>
<dbReference type="GO" id="GO:0006396">
    <property type="term" value="P:RNA processing"/>
    <property type="evidence" value="ECO:0007669"/>
    <property type="project" value="InterPro"/>
</dbReference>
<protein>
    <recommendedName>
        <fullName evidence="2">SURP motif domain-containing protein</fullName>
    </recommendedName>
</protein>
<dbReference type="InterPro" id="IPR035967">
    <property type="entry name" value="SWAP/Surp_sf"/>
</dbReference>
<feature type="domain" description="SURP motif" evidence="2">
    <location>
        <begin position="22"/>
        <end position="63"/>
    </location>
</feature>
<evidence type="ECO:0000256" key="1">
    <source>
        <dbReference type="SAM" id="MobiDB-lite"/>
    </source>
</evidence>
<evidence type="ECO:0000313" key="3">
    <source>
        <dbReference type="EMBL" id="KAF6004330.1"/>
    </source>
</evidence>